<keyword evidence="1" id="KW-0378">Hydrolase</keyword>
<dbReference type="PRINTS" id="PR00502">
    <property type="entry name" value="NUDIXFAMILY"/>
</dbReference>
<sequence length="312" mass="35299">MTIYAAGAILWREEKGKLLVAMIHRSRHNDWSWPKGKVDPGESLPQTAVREIKEETGLRIKLGPFLKTMYYKVPSGQDKEVHYWSARVTDSALLNSTFKPSEEVAKVDWKQPAEARALLTYAMDHEVLDRFLEIYEKGDHRTKSLIILRHAKATPRSEWKGGKNVDDGARPLHADGLVQAKKLIPLLTAFGPKRLITSPWERCLTTIEPFATARKLVIIERSQLSELGNKNGPKRTIKVVNDILETSSNTLLCSHRPALPTILEVLEPYAKGKIKQEILMATDLRPAEMLVVHITRTKSKIEIVAAERYSVI</sequence>
<dbReference type="InterPro" id="IPR000086">
    <property type="entry name" value="NUDIX_hydrolase_dom"/>
</dbReference>
<organism evidence="3">
    <name type="scientific">freshwater metagenome</name>
    <dbReference type="NCBI Taxonomy" id="449393"/>
    <lineage>
        <taxon>unclassified sequences</taxon>
        <taxon>metagenomes</taxon>
        <taxon>ecological metagenomes</taxon>
    </lineage>
</organism>
<dbReference type="PROSITE" id="PS51462">
    <property type="entry name" value="NUDIX"/>
    <property type="match status" value="1"/>
</dbReference>
<dbReference type="GO" id="GO:0006167">
    <property type="term" value="P:AMP biosynthetic process"/>
    <property type="evidence" value="ECO:0007669"/>
    <property type="project" value="TreeGrafter"/>
</dbReference>
<name>A0A6J6I1F2_9ZZZZ</name>
<dbReference type="GO" id="GO:0006754">
    <property type="term" value="P:ATP biosynthetic process"/>
    <property type="evidence" value="ECO:0007669"/>
    <property type="project" value="TreeGrafter"/>
</dbReference>
<feature type="domain" description="Nudix hydrolase" evidence="2">
    <location>
        <begin position="1"/>
        <end position="133"/>
    </location>
</feature>
<protein>
    <submittedName>
        <fullName evidence="3">Unannotated protein</fullName>
    </submittedName>
</protein>
<dbReference type="InterPro" id="IPR029033">
    <property type="entry name" value="His_PPase_superfam"/>
</dbReference>
<dbReference type="Pfam" id="PF00300">
    <property type="entry name" value="His_Phos_1"/>
    <property type="match status" value="1"/>
</dbReference>
<dbReference type="InterPro" id="IPR051325">
    <property type="entry name" value="Nudix_hydrolase_domain"/>
</dbReference>
<dbReference type="InterPro" id="IPR020476">
    <property type="entry name" value="Nudix_hydrolase"/>
</dbReference>
<accession>A0A6J6I1F2</accession>
<dbReference type="InterPro" id="IPR015797">
    <property type="entry name" value="NUDIX_hydrolase-like_dom_sf"/>
</dbReference>
<dbReference type="SUPFAM" id="SSF55811">
    <property type="entry name" value="Nudix"/>
    <property type="match status" value="1"/>
</dbReference>
<dbReference type="AlphaFoldDB" id="A0A6J6I1F2"/>
<gene>
    <name evidence="3" type="ORF">UFOPK1909_00307</name>
</gene>
<dbReference type="Gene3D" id="3.90.79.10">
    <property type="entry name" value="Nucleoside Triphosphate Pyrophosphohydrolase"/>
    <property type="match status" value="1"/>
</dbReference>
<dbReference type="CDD" id="cd07040">
    <property type="entry name" value="HP"/>
    <property type="match status" value="1"/>
</dbReference>
<dbReference type="PROSITE" id="PS00893">
    <property type="entry name" value="NUDIX_BOX"/>
    <property type="match status" value="1"/>
</dbReference>
<dbReference type="CDD" id="cd03673">
    <property type="entry name" value="NUDIX_Ap6A_hydrolase"/>
    <property type="match status" value="1"/>
</dbReference>
<dbReference type="PANTHER" id="PTHR21340">
    <property type="entry name" value="DIADENOSINE 5,5-P1,P4-TETRAPHOSPHATE PYROPHOSPHOHYDROLASE MUTT"/>
    <property type="match status" value="1"/>
</dbReference>
<dbReference type="PANTHER" id="PTHR21340:SF0">
    <property type="entry name" value="BIS(5'-NUCLEOSYL)-TETRAPHOSPHATASE [ASYMMETRICAL]"/>
    <property type="match status" value="1"/>
</dbReference>
<dbReference type="GO" id="GO:0004081">
    <property type="term" value="F:bis(5'-nucleosyl)-tetraphosphatase (asymmetrical) activity"/>
    <property type="evidence" value="ECO:0007669"/>
    <property type="project" value="TreeGrafter"/>
</dbReference>
<proteinExistence type="predicted"/>
<dbReference type="SUPFAM" id="SSF53254">
    <property type="entry name" value="Phosphoglycerate mutase-like"/>
    <property type="match status" value="1"/>
</dbReference>
<dbReference type="Gene3D" id="3.40.50.1240">
    <property type="entry name" value="Phosphoglycerate mutase-like"/>
    <property type="match status" value="1"/>
</dbReference>
<dbReference type="InterPro" id="IPR020084">
    <property type="entry name" value="NUDIX_hydrolase_CS"/>
</dbReference>
<dbReference type="Pfam" id="PF00293">
    <property type="entry name" value="NUDIX"/>
    <property type="match status" value="1"/>
</dbReference>
<evidence type="ECO:0000259" key="2">
    <source>
        <dbReference type="PROSITE" id="PS51462"/>
    </source>
</evidence>
<dbReference type="InterPro" id="IPR013078">
    <property type="entry name" value="His_Pase_superF_clade-1"/>
</dbReference>
<reference evidence="3" key="1">
    <citation type="submission" date="2020-05" db="EMBL/GenBank/DDBJ databases">
        <authorList>
            <person name="Chiriac C."/>
            <person name="Salcher M."/>
            <person name="Ghai R."/>
            <person name="Kavagutti S V."/>
        </authorList>
    </citation>
    <scope>NUCLEOTIDE SEQUENCE</scope>
</reference>
<dbReference type="EMBL" id="CAEZVD010000015">
    <property type="protein sequence ID" value="CAB4617625.1"/>
    <property type="molecule type" value="Genomic_DNA"/>
</dbReference>
<evidence type="ECO:0000313" key="3">
    <source>
        <dbReference type="EMBL" id="CAB4617625.1"/>
    </source>
</evidence>
<evidence type="ECO:0000256" key="1">
    <source>
        <dbReference type="ARBA" id="ARBA00022801"/>
    </source>
</evidence>